<dbReference type="Gene3D" id="3.20.20.220">
    <property type="match status" value="1"/>
</dbReference>
<dbReference type="GO" id="GO:0009086">
    <property type="term" value="P:methionine biosynthetic process"/>
    <property type="evidence" value="ECO:0007669"/>
    <property type="project" value="TreeGrafter"/>
</dbReference>
<evidence type="ECO:0000256" key="1">
    <source>
        <dbReference type="ARBA" id="ARBA00001974"/>
    </source>
</evidence>
<evidence type="ECO:0000256" key="4">
    <source>
        <dbReference type="ARBA" id="ARBA00022630"/>
    </source>
</evidence>
<dbReference type="EMBL" id="CP003155">
    <property type="protein sequence ID" value="AEV29679.1"/>
    <property type="molecule type" value="Genomic_DNA"/>
</dbReference>
<dbReference type="AlphaFoldDB" id="G8QYQ2"/>
<name>G8QYQ2_SPHPG</name>
<dbReference type="SUPFAM" id="SSF51730">
    <property type="entry name" value="FAD-linked oxidoreductase"/>
    <property type="match status" value="1"/>
</dbReference>
<keyword evidence="4 9" id="KW-0285">Flavoprotein</keyword>
<dbReference type="CDD" id="cd00537">
    <property type="entry name" value="MTHFR"/>
    <property type="match status" value="1"/>
</dbReference>
<comment type="similarity">
    <text evidence="3 9">Belongs to the methylenetetrahydrofolate reductase family.</text>
</comment>
<dbReference type="GO" id="GO:0106312">
    <property type="term" value="F:methylenetetrahydrofolate reductase (NADH) activity"/>
    <property type="evidence" value="ECO:0007669"/>
    <property type="project" value="UniProtKB-EC"/>
</dbReference>
<dbReference type="GO" id="GO:0035999">
    <property type="term" value="P:tetrahydrofolate interconversion"/>
    <property type="evidence" value="ECO:0007669"/>
    <property type="project" value="UniProtKB-UniPathway"/>
</dbReference>
<evidence type="ECO:0000256" key="8">
    <source>
        <dbReference type="ARBA" id="ARBA00048628"/>
    </source>
</evidence>
<accession>G8QYQ2</accession>
<comment type="catalytic activity">
    <reaction evidence="8">
        <text>(6S)-5-methyl-5,6,7,8-tetrahydrofolate + NAD(+) = (6R)-5,10-methylene-5,6,7,8-tetrahydrofolate + NADH + H(+)</text>
        <dbReference type="Rhea" id="RHEA:19821"/>
        <dbReference type="ChEBI" id="CHEBI:15378"/>
        <dbReference type="ChEBI" id="CHEBI:15636"/>
        <dbReference type="ChEBI" id="CHEBI:18608"/>
        <dbReference type="ChEBI" id="CHEBI:57540"/>
        <dbReference type="ChEBI" id="CHEBI:57945"/>
        <dbReference type="EC" id="1.5.1.54"/>
    </reaction>
    <physiologicalReaction direction="right-to-left" evidence="8">
        <dbReference type="Rhea" id="RHEA:19823"/>
    </physiologicalReaction>
</comment>
<evidence type="ECO:0000256" key="5">
    <source>
        <dbReference type="ARBA" id="ARBA00022827"/>
    </source>
</evidence>
<dbReference type="GO" id="GO:0005829">
    <property type="term" value="C:cytosol"/>
    <property type="evidence" value="ECO:0007669"/>
    <property type="project" value="TreeGrafter"/>
</dbReference>
<evidence type="ECO:0000256" key="7">
    <source>
        <dbReference type="ARBA" id="ARBA00034478"/>
    </source>
</evidence>
<dbReference type="InterPro" id="IPR003171">
    <property type="entry name" value="Mehydrof_redctse-like"/>
</dbReference>
<dbReference type="InterPro" id="IPR029041">
    <property type="entry name" value="FAD-linked_oxidoreductase-like"/>
</dbReference>
<evidence type="ECO:0000313" key="10">
    <source>
        <dbReference type="EMBL" id="AEV29679.1"/>
    </source>
</evidence>
<sequence length="317" mass="35121">MKVTDILSQAKKPLFTFELVPPLKGGNAETLLDTVRQLSVFEPAYINVTNHQREVVYIERPDGLLQRKTVHKRPGTVALSALIQYTFNIPVVAHLICGGMNADEIEDTLVELNFLGIDNVLALRGDPPVGQKRFVPVEGGYDHSDQMVSQIIALNNGIYLDHELKNPQKTNFCVGVAGYPEKHGEAPNLSNDMANLKRKVDCGAGYIVTQMFFDNAVYYRFVDEARKAGITVPIIPGIKPIGSKRDLLTIPQTFHVDFPSELVDLLSQAKTLQDVKEVGVYWCKKQATDLIANGVPGVHFYTLGKAESVSRVVKDVY</sequence>
<dbReference type="UniPathway" id="UPA00193"/>
<keyword evidence="5 9" id="KW-0274">FAD</keyword>
<evidence type="ECO:0000313" key="11">
    <source>
        <dbReference type="Proteomes" id="UP000005632"/>
    </source>
</evidence>
<evidence type="ECO:0000256" key="3">
    <source>
        <dbReference type="ARBA" id="ARBA00006743"/>
    </source>
</evidence>
<organism evidence="10 11">
    <name type="scientific">Sphaerochaeta pleomorpha (strain ATCC BAA-1885 / DSM 22778 / Grapes)</name>
    <dbReference type="NCBI Taxonomy" id="158190"/>
    <lineage>
        <taxon>Bacteria</taxon>
        <taxon>Pseudomonadati</taxon>
        <taxon>Spirochaetota</taxon>
        <taxon>Spirochaetia</taxon>
        <taxon>Spirochaetales</taxon>
        <taxon>Sphaerochaetaceae</taxon>
        <taxon>Sphaerochaeta</taxon>
    </lineage>
</organism>
<reference evidence="10 11" key="1">
    <citation type="submission" date="2011-11" db="EMBL/GenBank/DDBJ databases">
        <title>Complete sequence of Spirochaeta sp. grapes.</title>
        <authorList>
            <consortium name="US DOE Joint Genome Institute"/>
            <person name="Lucas S."/>
            <person name="Han J."/>
            <person name="Lapidus A."/>
            <person name="Cheng J.-F."/>
            <person name="Goodwin L."/>
            <person name="Pitluck S."/>
            <person name="Peters L."/>
            <person name="Ovchinnikova G."/>
            <person name="Munk A.C."/>
            <person name="Detter J.C."/>
            <person name="Han C."/>
            <person name="Tapia R."/>
            <person name="Land M."/>
            <person name="Hauser L."/>
            <person name="Kyrpides N."/>
            <person name="Ivanova N."/>
            <person name="Pagani I."/>
            <person name="Ritalahtilisa K."/>
            <person name="Loeffler F."/>
            <person name="Woyke T."/>
        </authorList>
    </citation>
    <scope>NUCLEOTIDE SEQUENCE [LARGE SCALE GENOMIC DNA]</scope>
    <source>
        <strain evidence="11">ATCC BAA-1885 / DSM 22778 / Grapes</strain>
    </source>
</reference>
<evidence type="ECO:0000256" key="6">
    <source>
        <dbReference type="ARBA" id="ARBA00023002"/>
    </source>
</evidence>
<comment type="pathway">
    <text evidence="2 9">One-carbon metabolism; tetrahydrofolate interconversion.</text>
</comment>
<dbReference type="KEGG" id="sgp:SpiGrapes_1885"/>
<keyword evidence="6 9" id="KW-0560">Oxidoreductase</keyword>
<protein>
    <recommendedName>
        <fullName evidence="9">Methylenetetrahydrofolate reductase</fullName>
    </recommendedName>
</protein>
<dbReference type="PANTHER" id="PTHR45754:SF3">
    <property type="entry name" value="METHYLENETETRAHYDROFOLATE REDUCTASE (NADPH)"/>
    <property type="match status" value="1"/>
</dbReference>
<dbReference type="Pfam" id="PF02219">
    <property type="entry name" value="MTHFR"/>
    <property type="match status" value="1"/>
</dbReference>
<dbReference type="eggNOG" id="COG0685">
    <property type="taxonomic scope" value="Bacteria"/>
</dbReference>
<dbReference type="OrthoDB" id="9812555at2"/>
<dbReference type="PANTHER" id="PTHR45754">
    <property type="entry name" value="METHYLENETETRAHYDROFOLATE REDUCTASE"/>
    <property type="match status" value="1"/>
</dbReference>
<dbReference type="RefSeq" id="WP_014270522.1">
    <property type="nucleotide sequence ID" value="NC_016633.1"/>
</dbReference>
<comment type="cofactor">
    <cofactor evidence="1 9">
        <name>FAD</name>
        <dbReference type="ChEBI" id="CHEBI:57692"/>
    </cofactor>
</comment>
<evidence type="ECO:0000256" key="2">
    <source>
        <dbReference type="ARBA" id="ARBA00004777"/>
    </source>
</evidence>
<evidence type="ECO:0000256" key="9">
    <source>
        <dbReference type="RuleBase" id="RU003862"/>
    </source>
</evidence>
<dbReference type="HOGENOM" id="CLU_025841_0_2_12"/>
<dbReference type="STRING" id="158190.SpiGrapes_1885"/>
<gene>
    <name evidence="10" type="ordered locus">SpiGrapes_1885</name>
</gene>
<keyword evidence="11" id="KW-1185">Reference proteome</keyword>
<dbReference type="GO" id="GO:0071949">
    <property type="term" value="F:FAD binding"/>
    <property type="evidence" value="ECO:0007669"/>
    <property type="project" value="TreeGrafter"/>
</dbReference>
<proteinExistence type="inferred from homology"/>
<comment type="pathway">
    <text evidence="7">Amino-acid biosynthesis; L-methionine biosynthesis via de novo pathway.</text>
</comment>
<dbReference type="Proteomes" id="UP000005632">
    <property type="component" value="Chromosome"/>
</dbReference>